<dbReference type="InterPro" id="IPR013830">
    <property type="entry name" value="SGNH_hydro"/>
</dbReference>
<name>A0A0N0RQJ3_9FLAO</name>
<feature type="signal peptide" evidence="3">
    <location>
        <begin position="1"/>
        <end position="19"/>
    </location>
</feature>
<feature type="chain" id="PRO_5005857475" evidence="3">
    <location>
        <begin position="20"/>
        <end position="254"/>
    </location>
</feature>
<keyword evidence="2" id="KW-0378">Hydrolase</keyword>
<accession>A0A0N0RQJ3</accession>
<dbReference type="PANTHER" id="PTHR43695">
    <property type="entry name" value="PUTATIVE (AFU_ORTHOLOGUE AFUA_2G17250)-RELATED"/>
    <property type="match status" value="1"/>
</dbReference>
<feature type="domain" description="SGNH hydrolase-type esterase" evidence="4">
    <location>
        <begin position="27"/>
        <end position="203"/>
    </location>
</feature>
<dbReference type="EMBL" id="LIYD01000005">
    <property type="protein sequence ID" value="KOS05630.1"/>
    <property type="molecule type" value="Genomic_DNA"/>
</dbReference>
<dbReference type="Gene3D" id="3.40.50.1110">
    <property type="entry name" value="SGNH hydrolase"/>
    <property type="match status" value="1"/>
</dbReference>
<proteinExistence type="inferred from homology"/>
<dbReference type="InterPro" id="IPR036514">
    <property type="entry name" value="SGNH_hydro_sf"/>
</dbReference>
<dbReference type="STRING" id="1202724.AM493_05960"/>
<dbReference type="InterPro" id="IPR037459">
    <property type="entry name" value="RhgT-like"/>
</dbReference>
<comment type="similarity">
    <text evidence="1">Belongs to the 'GDSL' lipolytic enzyme family.</text>
</comment>
<dbReference type="CDD" id="cd01821">
    <property type="entry name" value="Rhamnogalacturan_acetylesterase_like"/>
    <property type="match status" value="1"/>
</dbReference>
<dbReference type="PATRIC" id="fig|1202724.3.peg.1235"/>
<dbReference type="GO" id="GO:0016788">
    <property type="term" value="F:hydrolase activity, acting on ester bonds"/>
    <property type="evidence" value="ECO:0007669"/>
    <property type="project" value="UniProtKB-ARBA"/>
</dbReference>
<dbReference type="RefSeq" id="WP_054406836.1">
    <property type="nucleotide sequence ID" value="NZ_FOYA01000003.1"/>
</dbReference>
<dbReference type="Pfam" id="PF13472">
    <property type="entry name" value="Lipase_GDSL_2"/>
    <property type="match status" value="1"/>
</dbReference>
<evidence type="ECO:0000256" key="2">
    <source>
        <dbReference type="ARBA" id="ARBA00022801"/>
    </source>
</evidence>
<dbReference type="AlphaFoldDB" id="A0A0N0RQJ3"/>
<dbReference type="PANTHER" id="PTHR43695:SF1">
    <property type="entry name" value="RHAMNOGALACTURONAN ACETYLESTERASE"/>
    <property type="match status" value="1"/>
</dbReference>
<dbReference type="SUPFAM" id="SSF52266">
    <property type="entry name" value="SGNH hydrolase"/>
    <property type="match status" value="1"/>
</dbReference>
<organism evidence="5 6">
    <name type="scientific">Flavobacterium akiainvivens</name>
    <dbReference type="NCBI Taxonomy" id="1202724"/>
    <lineage>
        <taxon>Bacteria</taxon>
        <taxon>Pseudomonadati</taxon>
        <taxon>Bacteroidota</taxon>
        <taxon>Flavobacteriia</taxon>
        <taxon>Flavobacteriales</taxon>
        <taxon>Flavobacteriaceae</taxon>
        <taxon>Flavobacterium</taxon>
    </lineage>
</organism>
<evidence type="ECO:0000256" key="3">
    <source>
        <dbReference type="SAM" id="SignalP"/>
    </source>
</evidence>
<protein>
    <submittedName>
        <fullName evidence="5">Lysophospholipase</fullName>
    </submittedName>
</protein>
<evidence type="ECO:0000313" key="5">
    <source>
        <dbReference type="EMBL" id="KOS05630.1"/>
    </source>
</evidence>
<sequence>MKLKHIIFAMLFFTALGHAQKTTLYIIGDSTVKNGSGKGSDSLWGWGSFMNTHFDTLKLDIQNHAMGGRSSRTFINEGRWDAILKTLKKGDFVMIQFGHNDGSPVNDTLRARGTLPGIGNDSVQIHNLITKKDETVYSYGHYMRKFVNEAKAKGATAIICSPVPRNNFQPDGTINKDKYAAWAKDVATETGAYFIPLNDLIIEAYQKAGPDVVKNYFPKDHTHTEKNGAILNAEQVVKGLKKLKKCPLNRYVKK</sequence>
<evidence type="ECO:0000256" key="1">
    <source>
        <dbReference type="ARBA" id="ARBA00008668"/>
    </source>
</evidence>
<dbReference type="OrthoDB" id="9807041at2"/>
<reference evidence="5 6" key="1">
    <citation type="submission" date="2015-08" db="EMBL/GenBank/DDBJ databases">
        <title>Whole genome sequence of Flavobacterium akiainvivens IK-1T, from decaying Wikstroemia oahuensis, an endemic Hawaiian shrub.</title>
        <authorList>
            <person name="Wan X."/>
            <person name="Hou S."/>
            <person name="Saito J."/>
            <person name="Donachie S."/>
        </authorList>
    </citation>
    <scope>NUCLEOTIDE SEQUENCE [LARGE SCALE GENOMIC DNA]</scope>
    <source>
        <strain evidence="5 6">IK-1</strain>
    </source>
</reference>
<evidence type="ECO:0000313" key="6">
    <source>
        <dbReference type="Proteomes" id="UP000037755"/>
    </source>
</evidence>
<comment type="caution">
    <text evidence="5">The sequence shown here is derived from an EMBL/GenBank/DDBJ whole genome shotgun (WGS) entry which is preliminary data.</text>
</comment>
<evidence type="ECO:0000259" key="4">
    <source>
        <dbReference type="Pfam" id="PF13472"/>
    </source>
</evidence>
<dbReference type="Proteomes" id="UP000037755">
    <property type="component" value="Unassembled WGS sequence"/>
</dbReference>
<keyword evidence="3" id="KW-0732">Signal</keyword>
<gene>
    <name evidence="5" type="ORF">AM493_05960</name>
</gene>
<keyword evidence="6" id="KW-1185">Reference proteome</keyword>